<dbReference type="SUPFAM" id="SSF52317">
    <property type="entry name" value="Class I glutamine amidotransferase-like"/>
    <property type="match status" value="1"/>
</dbReference>
<proteinExistence type="predicted"/>
<keyword evidence="5" id="KW-1185">Reference proteome</keyword>
<dbReference type="PROSITE" id="PS01124">
    <property type="entry name" value="HTH_ARAC_FAMILY_2"/>
    <property type="match status" value="1"/>
</dbReference>
<dbReference type="Gene3D" id="1.10.10.60">
    <property type="entry name" value="Homeodomain-like"/>
    <property type="match status" value="1"/>
</dbReference>
<accession>A0A840WGF3</accession>
<dbReference type="AlphaFoldDB" id="A0A840WGF3"/>
<dbReference type="RefSeq" id="WP_184363833.1">
    <property type="nucleotide sequence ID" value="NZ_BAAAKM010000017.1"/>
</dbReference>
<evidence type="ECO:0000256" key="2">
    <source>
        <dbReference type="ARBA" id="ARBA00023163"/>
    </source>
</evidence>
<dbReference type="InterPro" id="IPR029062">
    <property type="entry name" value="Class_I_gatase-like"/>
</dbReference>
<dbReference type="Proteomes" id="UP000579647">
    <property type="component" value="Unassembled WGS sequence"/>
</dbReference>
<dbReference type="SMART" id="SM00342">
    <property type="entry name" value="HTH_ARAC"/>
    <property type="match status" value="1"/>
</dbReference>
<keyword evidence="2" id="KW-0804">Transcription</keyword>
<dbReference type="EMBL" id="JACHDO010000001">
    <property type="protein sequence ID" value="MBB5490456.1"/>
    <property type="molecule type" value="Genomic_DNA"/>
</dbReference>
<dbReference type="InterPro" id="IPR002818">
    <property type="entry name" value="DJ-1/PfpI"/>
</dbReference>
<evidence type="ECO:0000313" key="5">
    <source>
        <dbReference type="Proteomes" id="UP000579647"/>
    </source>
</evidence>
<keyword evidence="1" id="KW-0805">Transcription regulation</keyword>
<feature type="domain" description="HTH araC/xylS-type" evidence="3">
    <location>
        <begin position="221"/>
        <end position="319"/>
    </location>
</feature>
<dbReference type="Gene3D" id="3.40.50.880">
    <property type="match status" value="1"/>
</dbReference>
<evidence type="ECO:0000259" key="3">
    <source>
        <dbReference type="PROSITE" id="PS01124"/>
    </source>
</evidence>
<dbReference type="Pfam" id="PF12833">
    <property type="entry name" value="HTH_18"/>
    <property type="match status" value="1"/>
</dbReference>
<dbReference type="Pfam" id="PF01965">
    <property type="entry name" value="DJ-1_PfpI"/>
    <property type="match status" value="1"/>
</dbReference>
<dbReference type="InterPro" id="IPR018060">
    <property type="entry name" value="HTH_AraC"/>
</dbReference>
<gene>
    <name evidence="4" type="ORF">HNR07_001593</name>
</gene>
<sequence>MEHNSENSAHHEVVIVVFDGVQSLDVSGPLEVWAGAAHAAGSRYRVRTASLGGANVRCSSGLGLVPSVALEQVGGVDTLVVAGGEGAHHPDPVLVAAVRELAGRARRVASVCSGAFVLAHAGVLEGRRATTHWRHCERLAKEFPGVQVERDPVFVRSGQVWTSAGVTSGIDLALAVVEEDLGRQVALELARMLVVFLIRPAGQAQWSTQLTTQSAERAEVRQVQHLVDADPGQGWSLERMAERAGLSVRQFSRVFTAQVGCSPGRYVERVRVEWARRRLEQGSAPVAAIARGCGFGTDEGMRRAFVRVLGCAPSHYRERLGAGAV</sequence>
<comment type="caution">
    <text evidence="4">The sequence shown here is derived from an EMBL/GenBank/DDBJ whole genome shotgun (WGS) entry which is preliminary data.</text>
</comment>
<dbReference type="GO" id="GO:0003700">
    <property type="term" value="F:DNA-binding transcription factor activity"/>
    <property type="evidence" value="ECO:0007669"/>
    <property type="project" value="InterPro"/>
</dbReference>
<dbReference type="InterPro" id="IPR052158">
    <property type="entry name" value="INH-QAR"/>
</dbReference>
<protein>
    <submittedName>
        <fullName evidence="4">Transcriptional regulator GlxA family with amidase domain</fullName>
    </submittedName>
</protein>
<dbReference type="SUPFAM" id="SSF46689">
    <property type="entry name" value="Homeodomain-like"/>
    <property type="match status" value="2"/>
</dbReference>
<dbReference type="PANTHER" id="PTHR43130:SF3">
    <property type="entry name" value="HTH-TYPE TRANSCRIPTIONAL REGULATOR RV1931C"/>
    <property type="match status" value="1"/>
</dbReference>
<reference evidence="4 5" key="1">
    <citation type="submission" date="2020-08" db="EMBL/GenBank/DDBJ databases">
        <title>Sequencing the genomes of 1000 actinobacteria strains.</title>
        <authorList>
            <person name="Klenk H.-P."/>
        </authorList>
    </citation>
    <scope>NUCLEOTIDE SEQUENCE [LARGE SCALE GENOMIC DNA]</scope>
    <source>
        <strain evidence="4 5">DSM 44598</strain>
    </source>
</reference>
<evidence type="ECO:0000313" key="4">
    <source>
        <dbReference type="EMBL" id="MBB5490456.1"/>
    </source>
</evidence>
<organism evidence="4 5">
    <name type="scientific">Nocardiopsis metallicus</name>
    <dbReference type="NCBI Taxonomy" id="179819"/>
    <lineage>
        <taxon>Bacteria</taxon>
        <taxon>Bacillati</taxon>
        <taxon>Actinomycetota</taxon>
        <taxon>Actinomycetes</taxon>
        <taxon>Streptosporangiales</taxon>
        <taxon>Nocardiopsidaceae</taxon>
        <taxon>Nocardiopsis</taxon>
    </lineage>
</organism>
<dbReference type="GO" id="GO:0043565">
    <property type="term" value="F:sequence-specific DNA binding"/>
    <property type="evidence" value="ECO:0007669"/>
    <property type="project" value="InterPro"/>
</dbReference>
<dbReference type="InterPro" id="IPR009057">
    <property type="entry name" value="Homeodomain-like_sf"/>
</dbReference>
<name>A0A840WGF3_9ACTN</name>
<dbReference type="PANTHER" id="PTHR43130">
    <property type="entry name" value="ARAC-FAMILY TRANSCRIPTIONAL REGULATOR"/>
    <property type="match status" value="1"/>
</dbReference>
<evidence type="ECO:0000256" key="1">
    <source>
        <dbReference type="ARBA" id="ARBA00023015"/>
    </source>
</evidence>
<dbReference type="CDD" id="cd03137">
    <property type="entry name" value="GATase1_AraC_1"/>
    <property type="match status" value="1"/>
</dbReference>